<dbReference type="EMBL" id="JABAYA010000119">
    <property type="protein sequence ID" value="KAF7724471.1"/>
    <property type="molecule type" value="Genomic_DNA"/>
</dbReference>
<protein>
    <recommendedName>
        <fullName evidence="3">SERTA domain-containing protein</fullName>
    </recommendedName>
</protein>
<accession>A0A8H7ENH8</accession>
<gene>
    <name evidence="1" type="ORF">EC973_000980</name>
</gene>
<dbReference type="OrthoDB" id="2220688at2759"/>
<dbReference type="Proteomes" id="UP000605846">
    <property type="component" value="Unassembled WGS sequence"/>
</dbReference>
<name>A0A8H7ENH8_9FUNG</name>
<keyword evidence="2" id="KW-1185">Reference proteome</keyword>
<dbReference type="AlphaFoldDB" id="A0A8H7ENH8"/>
<proteinExistence type="predicted"/>
<evidence type="ECO:0008006" key="3">
    <source>
        <dbReference type="Google" id="ProtNLM"/>
    </source>
</evidence>
<comment type="caution">
    <text evidence="1">The sequence shown here is derived from an EMBL/GenBank/DDBJ whole genome shotgun (WGS) entry which is preliminary data.</text>
</comment>
<organism evidence="1 2">
    <name type="scientific">Apophysomyces ossiformis</name>
    <dbReference type="NCBI Taxonomy" id="679940"/>
    <lineage>
        <taxon>Eukaryota</taxon>
        <taxon>Fungi</taxon>
        <taxon>Fungi incertae sedis</taxon>
        <taxon>Mucoromycota</taxon>
        <taxon>Mucoromycotina</taxon>
        <taxon>Mucoromycetes</taxon>
        <taxon>Mucorales</taxon>
        <taxon>Mucorineae</taxon>
        <taxon>Mucoraceae</taxon>
        <taxon>Apophysomyces</taxon>
    </lineage>
</organism>
<reference evidence="1" key="1">
    <citation type="submission" date="2020-01" db="EMBL/GenBank/DDBJ databases">
        <title>Genome Sequencing of Three Apophysomyces-Like Fungal Strains Confirms a Novel Fungal Genus in the Mucoromycota with divergent Burkholderia-like Endosymbiotic Bacteria.</title>
        <authorList>
            <person name="Stajich J.E."/>
            <person name="Macias A.M."/>
            <person name="Carter-House D."/>
            <person name="Lovett B."/>
            <person name="Kasson L.R."/>
            <person name="Berry K."/>
            <person name="Grigoriev I."/>
            <person name="Chang Y."/>
            <person name="Spatafora J."/>
            <person name="Kasson M.T."/>
        </authorList>
    </citation>
    <scope>NUCLEOTIDE SEQUENCE</scope>
    <source>
        <strain evidence="1">NRRL A-21654</strain>
    </source>
</reference>
<evidence type="ECO:0000313" key="2">
    <source>
        <dbReference type="Proteomes" id="UP000605846"/>
    </source>
</evidence>
<evidence type="ECO:0000313" key="1">
    <source>
        <dbReference type="EMBL" id="KAF7724471.1"/>
    </source>
</evidence>
<sequence length="148" mass="17209">MTYYNNSSSMISTPNQLQQEHITQLSVQKLQQEEDESSSRRVEPPLRRQVLIRNILINCLYQNCQQRMQEEEDWLNACFDQLDADEDEPMEECSDRKGQTLVLATFQYISASAPQPTVSHHHHHDSPSYVSVALHACNLMPTPRHRPF</sequence>